<dbReference type="SUPFAM" id="SSF52540">
    <property type="entry name" value="P-loop containing nucleoside triphosphate hydrolases"/>
    <property type="match status" value="1"/>
</dbReference>
<protein>
    <submittedName>
        <fullName evidence="2">Bleomycin resistance protein</fullName>
    </submittedName>
</protein>
<dbReference type="Pfam" id="PF13671">
    <property type="entry name" value="AAA_33"/>
    <property type="match status" value="1"/>
</dbReference>
<evidence type="ECO:0000313" key="2">
    <source>
        <dbReference type="EMBL" id="KYF73599.1"/>
    </source>
</evidence>
<dbReference type="EMBL" id="JEMA01000181">
    <property type="protein sequence ID" value="KYF73599.1"/>
    <property type="molecule type" value="Genomic_DNA"/>
</dbReference>
<organism evidence="2 3">
    <name type="scientific">Sorangium cellulosum</name>
    <name type="common">Polyangium cellulosum</name>
    <dbReference type="NCBI Taxonomy" id="56"/>
    <lineage>
        <taxon>Bacteria</taxon>
        <taxon>Pseudomonadati</taxon>
        <taxon>Myxococcota</taxon>
        <taxon>Polyangia</taxon>
        <taxon>Polyangiales</taxon>
        <taxon>Polyangiaceae</taxon>
        <taxon>Sorangium</taxon>
    </lineage>
</organism>
<proteinExistence type="predicted"/>
<gene>
    <name evidence="2" type="ORF">BE15_06020</name>
</gene>
<reference evidence="2 3" key="1">
    <citation type="submission" date="2014-02" db="EMBL/GenBank/DDBJ databases">
        <title>The small core and large imbalanced accessory genome model reveals a collaborative survival strategy of Sorangium cellulosum strains in nature.</title>
        <authorList>
            <person name="Han K."/>
            <person name="Peng R."/>
            <person name="Blom J."/>
            <person name="Li Y.-Z."/>
        </authorList>
    </citation>
    <scope>NUCLEOTIDE SEQUENCE [LARGE SCALE GENOMIC DNA]</scope>
    <source>
        <strain evidence="2 3">So0008-312</strain>
    </source>
</reference>
<dbReference type="AlphaFoldDB" id="A0A150R020"/>
<comment type="caution">
    <text evidence="2">The sequence shown here is derived from an EMBL/GenBank/DDBJ whole genome shotgun (WGS) entry which is preliminary data.</text>
</comment>
<sequence>MTERTMTERTTTEERTSARRAALDEQRAAPRNTPRIHLIVGPVGAGKSTFALRLSREQRAARMNLDEWMATLFSPDRPSTGTMEWYIERTGRCIEQIWRLTERLLEVGSDVVLEIGLIRRDERERLYERVDAGGHDLTIYVLDAPRDVRRERVQRRNDQKGDTFSMVVPPPIFELASDMWQPLDDVEREGRDVRIMSAEG</sequence>
<evidence type="ECO:0000256" key="1">
    <source>
        <dbReference type="SAM" id="MobiDB-lite"/>
    </source>
</evidence>
<dbReference type="InterPro" id="IPR027417">
    <property type="entry name" value="P-loop_NTPase"/>
</dbReference>
<name>A0A150R020_SORCE</name>
<dbReference type="Proteomes" id="UP000075260">
    <property type="component" value="Unassembled WGS sequence"/>
</dbReference>
<dbReference type="OrthoDB" id="531205at2"/>
<feature type="region of interest" description="Disordered" evidence="1">
    <location>
        <begin position="1"/>
        <end position="28"/>
    </location>
</feature>
<evidence type="ECO:0000313" key="3">
    <source>
        <dbReference type="Proteomes" id="UP000075260"/>
    </source>
</evidence>
<accession>A0A150R020</accession>
<dbReference type="Gene3D" id="3.40.50.300">
    <property type="entry name" value="P-loop containing nucleotide triphosphate hydrolases"/>
    <property type="match status" value="1"/>
</dbReference>